<comment type="cofactor">
    <cofactor evidence="1">
        <name>[4Fe-4S] cluster</name>
        <dbReference type="ChEBI" id="CHEBI:49883"/>
    </cofactor>
</comment>
<dbReference type="Gene3D" id="3.40.50.280">
    <property type="entry name" value="Cobalamin-binding domain"/>
    <property type="match status" value="1"/>
</dbReference>
<keyword evidence="3" id="KW-0479">Metal-binding</keyword>
<evidence type="ECO:0008006" key="7">
    <source>
        <dbReference type="Google" id="ProtNLM"/>
    </source>
</evidence>
<keyword evidence="4" id="KW-0408">Iron</keyword>
<dbReference type="GO" id="GO:0051536">
    <property type="term" value="F:iron-sulfur cluster binding"/>
    <property type="evidence" value="ECO:0007669"/>
    <property type="project" value="UniProtKB-KW"/>
</dbReference>
<reference evidence="6" key="1">
    <citation type="submission" date="2020-03" db="EMBL/GenBank/DDBJ databases">
        <title>The deep terrestrial virosphere.</title>
        <authorList>
            <person name="Holmfeldt K."/>
            <person name="Nilsson E."/>
            <person name="Simone D."/>
            <person name="Lopez-Fernandez M."/>
            <person name="Wu X."/>
            <person name="de Brujin I."/>
            <person name="Lundin D."/>
            <person name="Andersson A."/>
            <person name="Bertilsson S."/>
            <person name="Dopson M."/>
        </authorList>
    </citation>
    <scope>NUCLEOTIDE SEQUENCE</scope>
    <source>
        <strain evidence="6">MM415A00577</strain>
    </source>
</reference>
<sequence>MAILNEPQLINLLKNSKNVLLLEPPYIRRYIPLGLAKISAFIKNNGGQTVYARKGIAGKFDLICMATCFSSDSAIVIREIKYCQRSLFLSNTPIIVGGIFASLMPDYIIKETGVDVFVGCSDILDSYLPDYSIDYGIKSFFGDVMTLFTTRGCPNKCGYCMVWRLEKEHKIILSWRRNIEEIDRENCVVSDNNILSFPLIHIKNVIKCLNDNGKKVLFNNGVDCRLIDTENAKLLASLRYVRNGFRTAFDRMEDDGHYQIAMEKVITAGLRVKGNSYTYVLFNFNDTPQEAYYRAKECWKYGSNPYLMRYRPLDQLKKGLYIGKYWTKNLISAFSNYGQNFGYNRGDGTFENWIKGYDAKGDYKIKLTDEDWEKWSYKR</sequence>
<keyword evidence="5" id="KW-0411">Iron-sulfur</keyword>
<evidence type="ECO:0000256" key="1">
    <source>
        <dbReference type="ARBA" id="ARBA00001966"/>
    </source>
</evidence>
<name>A0A6M3KHP8_9ZZZZ</name>
<dbReference type="PANTHER" id="PTHR43409">
    <property type="entry name" value="ANAEROBIC MAGNESIUM-PROTOPORPHYRIN IX MONOMETHYL ESTER CYCLASE-RELATED"/>
    <property type="match status" value="1"/>
</dbReference>
<dbReference type="SUPFAM" id="SSF102114">
    <property type="entry name" value="Radical SAM enzymes"/>
    <property type="match status" value="1"/>
</dbReference>
<dbReference type="PANTHER" id="PTHR43409:SF15">
    <property type="entry name" value="PUTATIVE-RELATED"/>
    <property type="match status" value="1"/>
</dbReference>
<dbReference type="EMBL" id="MT142449">
    <property type="protein sequence ID" value="QJA81144.1"/>
    <property type="molecule type" value="Genomic_DNA"/>
</dbReference>
<evidence type="ECO:0000256" key="5">
    <source>
        <dbReference type="ARBA" id="ARBA00023014"/>
    </source>
</evidence>
<evidence type="ECO:0000256" key="4">
    <source>
        <dbReference type="ARBA" id="ARBA00023004"/>
    </source>
</evidence>
<evidence type="ECO:0000313" key="6">
    <source>
        <dbReference type="EMBL" id="QJA81144.1"/>
    </source>
</evidence>
<gene>
    <name evidence="6" type="ORF">MM415A00577_0004</name>
</gene>
<dbReference type="GO" id="GO:0005829">
    <property type="term" value="C:cytosol"/>
    <property type="evidence" value="ECO:0007669"/>
    <property type="project" value="TreeGrafter"/>
</dbReference>
<evidence type="ECO:0000256" key="2">
    <source>
        <dbReference type="ARBA" id="ARBA00022691"/>
    </source>
</evidence>
<dbReference type="InterPro" id="IPR051198">
    <property type="entry name" value="BchE-like"/>
</dbReference>
<dbReference type="InterPro" id="IPR058240">
    <property type="entry name" value="rSAM_sf"/>
</dbReference>
<accession>A0A6M3KHP8</accession>
<dbReference type="AlphaFoldDB" id="A0A6M3KHP8"/>
<protein>
    <recommendedName>
        <fullName evidence="7">Radical SAM superfamily protein</fullName>
    </recommendedName>
</protein>
<evidence type="ECO:0000256" key="3">
    <source>
        <dbReference type="ARBA" id="ARBA00022723"/>
    </source>
</evidence>
<organism evidence="6">
    <name type="scientific">viral metagenome</name>
    <dbReference type="NCBI Taxonomy" id="1070528"/>
    <lineage>
        <taxon>unclassified sequences</taxon>
        <taxon>metagenomes</taxon>
        <taxon>organismal metagenomes</taxon>
    </lineage>
</organism>
<dbReference type="GO" id="GO:0046872">
    <property type="term" value="F:metal ion binding"/>
    <property type="evidence" value="ECO:0007669"/>
    <property type="project" value="UniProtKB-KW"/>
</dbReference>
<proteinExistence type="predicted"/>
<keyword evidence="2" id="KW-0949">S-adenosyl-L-methionine</keyword>